<organism evidence="2 3">
    <name type="scientific">Aquimarina spongiae</name>
    <dbReference type="NCBI Taxonomy" id="570521"/>
    <lineage>
        <taxon>Bacteria</taxon>
        <taxon>Pseudomonadati</taxon>
        <taxon>Bacteroidota</taxon>
        <taxon>Flavobacteriia</taxon>
        <taxon>Flavobacteriales</taxon>
        <taxon>Flavobacteriaceae</taxon>
        <taxon>Aquimarina</taxon>
    </lineage>
</organism>
<dbReference type="EMBL" id="FQYP01000009">
    <property type="protein sequence ID" value="SHJ48662.1"/>
    <property type="molecule type" value="Genomic_DNA"/>
</dbReference>
<evidence type="ECO:0000256" key="1">
    <source>
        <dbReference type="SAM" id="SignalP"/>
    </source>
</evidence>
<evidence type="ECO:0000313" key="3">
    <source>
        <dbReference type="Proteomes" id="UP000184432"/>
    </source>
</evidence>
<sequence length="274" mass="32244">MNKLILLLFTILCYSLSAQNQAEIIGESWEISNGTLQLGKKQSDSLAIKYWNYLNNLLPSKLLKRYVTRLILFTDGAEEVLGEIAPLNNINTKWSVAIDTIDFKFEIKDSTYIQDYTHTLIHEFGHLLTLNPEQVEITDDDYQDDEKGYLTSEGYAKKNSYLGEFVSTFWNADFLKEWDKIDNIKNENRKVRRLQRFYFHNKNQFLSDYASESPEEDIAESWTFFVLSDKPSKFGKIKLKKILFFYKFPELIQLRSEIRSKISLIPIDYVNNYK</sequence>
<protein>
    <submittedName>
        <fullName evidence="2">Putative zinc-binding metallo-peptidase</fullName>
    </submittedName>
</protein>
<gene>
    <name evidence="2" type="ORF">SAMN04488508_109179</name>
</gene>
<name>A0A1M6JPR9_9FLAO</name>
<dbReference type="STRING" id="570521.SAMN04488508_109179"/>
<keyword evidence="3" id="KW-1185">Reference proteome</keyword>
<dbReference type="AlphaFoldDB" id="A0A1M6JPR9"/>
<reference evidence="3" key="1">
    <citation type="submission" date="2016-11" db="EMBL/GenBank/DDBJ databases">
        <authorList>
            <person name="Varghese N."/>
            <person name="Submissions S."/>
        </authorList>
    </citation>
    <scope>NUCLEOTIDE SEQUENCE [LARGE SCALE GENOMIC DNA]</scope>
    <source>
        <strain evidence="3">DSM 22623</strain>
    </source>
</reference>
<keyword evidence="1" id="KW-0732">Signal</keyword>
<evidence type="ECO:0000313" key="2">
    <source>
        <dbReference type="EMBL" id="SHJ48662.1"/>
    </source>
</evidence>
<dbReference type="Gene3D" id="3.40.390.70">
    <property type="match status" value="1"/>
</dbReference>
<accession>A0A1M6JPR9</accession>
<dbReference type="Proteomes" id="UP000184432">
    <property type="component" value="Unassembled WGS sequence"/>
</dbReference>
<proteinExistence type="predicted"/>
<feature type="signal peptide" evidence="1">
    <location>
        <begin position="1"/>
        <end position="22"/>
    </location>
</feature>
<feature type="chain" id="PRO_5013223402" evidence="1">
    <location>
        <begin position="23"/>
        <end position="274"/>
    </location>
</feature>
<dbReference type="RefSeq" id="WP_170864644.1">
    <property type="nucleotide sequence ID" value="NZ_FQYP01000009.1"/>
</dbReference>